<accession>A0A7D5JY97</accession>
<protein>
    <submittedName>
        <fullName evidence="2">CGNR zinc finger domain-containing protein</fullName>
    </submittedName>
</protein>
<dbReference type="Proteomes" id="UP000509638">
    <property type="component" value="Chromosome"/>
</dbReference>
<dbReference type="EMBL" id="CP058316">
    <property type="protein sequence ID" value="QLD11683.1"/>
    <property type="molecule type" value="Genomic_DNA"/>
</dbReference>
<sequence>MEEPRTSTPFPEVAGHPALDLVDTVHWRLDPSRAIDTLTDFADVIAWCRQLGLAPSAVTDAALLTATPAATATREHRAVVALREAVYEAVFERSERAAELVAREHAAALSRSALRRREEPATWEWDVPHDATGPRAAIAMIAHDLLTADLASARQCADDACGWVYLDRSPRRNRIWCTAAGCGNRNRVKRHQAKRTS</sequence>
<dbReference type="Pfam" id="PF11706">
    <property type="entry name" value="zf-CGNR"/>
    <property type="match status" value="1"/>
</dbReference>
<dbReference type="InterPro" id="IPR021005">
    <property type="entry name" value="Znf_CGNR"/>
</dbReference>
<dbReference type="SUPFAM" id="SSF160904">
    <property type="entry name" value="Jann2411-like"/>
    <property type="match status" value="1"/>
</dbReference>
<dbReference type="InterPro" id="IPR023286">
    <property type="entry name" value="ABATE_dom_sf"/>
</dbReference>
<feature type="domain" description="Zinc finger CGNR" evidence="1">
    <location>
        <begin position="154"/>
        <end position="195"/>
    </location>
</feature>
<dbReference type="AlphaFoldDB" id="A0A7D5JY97"/>
<dbReference type="Gene3D" id="1.10.3300.10">
    <property type="entry name" value="Jann2411-like domain"/>
    <property type="match status" value="1"/>
</dbReference>
<reference evidence="2 3" key="1">
    <citation type="submission" date="2020-06" db="EMBL/GenBank/DDBJ databases">
        <authorList>
            <person name="Jo H."/>
        </authorList>
    </citation>
    <scope>NUCLEOTIDE SEQUENCE [LARGE SCALE GENOMIC DNA]</scope>
    <source>
        <strain evidence="2 3">I46</strain>
    </source>
</reference>
<proteinExistence type="predicted"/>
<evidence type="ECO:0000313" key="2">
    <source>
        <dbReference type="EMBL" id="QLD11683.1"/>
    </source>
</evidence>
<dbReference type="Pfam" id="PF07336">
    <property type="entry name" value="ABATE"/>
    <property type="match status" value="1"/>
</dbReference>
<dbReference type="PANTHER" id="PTHR35525">
    <property type="entry name" value="BLL6575 PROTEIN"/>
    <property type="match status" value="1"/>
</dbReference>
<evidence type="ECO:0000259" key="1">
    <source>
        <dbReference type="Pfam" id="PF11706"/>
    </source>
</evidence>
<dbReference type="InterPro" id="IPR010852">
    <property type="entry name" value="ABATE"/>
</dbReference>
<organism evidence="2 3">
    <name type="scientific">Microbacterium oleivorans</name>
    <dbReference type="NCBI Taxonomy" id="273677"/>
    <lineage>
        <taxon>Bacteria</taxon>
        <taxon>Bacillati</taxon>
        <taxon>Actinomycetota</taxon>
        <taxon>Actinomycetes</taxon>
        <taxon>Micrococcales</taxon>
        <taxon>Microbacteriaceae</taxon>
        <taxon>Microbacterium</taxon>
    </lineage>
</organism>
<dbReference type="PANTHER" id="PTHR35525:SF3">
    <property type="entry name" value="BLL6575 PROTEIN"/>
    <property type="match status" value="1"/>
</dbReference>
<dbReference type="RefSeq" id="WP_178011818.1">
    <property type="nucleotide sequence ID" value="NZ_CP058316.1"/>
</dbReference>
<evidence type="ECO:0000313" key="3">
    <source>
        <dbReference type="Proteomes" id="UP000509638"/>
    </source>
</evidence>
<gene>
    <name evidence="2" type="ORF">HW566_07820</name>
</gene>
<name>A0A7D5JY97_9MICO</name>